<comment type="similarity">
    <text evidence="1">Belongs to the zinc-containing alcohol dehydrogenase family.</text>
</comment>
<dbReference type="InterPro" id="IPR011032">
    <property type="entry name" value="GroES-like_sf"/>
</dbReference>
<dbReference type="RefSeq" id="XP_040674088.1">
    <property type="nucleotide sequence ID" value="XM_040808842.1"/>
</dbReference>
<dbReference type="Gene3D" id="3.90.180.10">
    <property type="entry name" value="Medium-chain alcohol dehydrogenases, catalytic domain"/>
    <property type="match status" value="1"/>
</dbReference>
<evidence type="ECO:0000313" key="4">
    <source>
        <dbReference type="EMBL" id="OJJ08326.1"/>
    </source>
</evidence>
<evidence type="ECO:0000256" key="2">
    <source>
        <dbReference type="ARBA" id="ARBA00023002"/>
    </source>
</evidence>
<dbReference type="STRING" id="1036611.A0A1L9Q3K8"/>
<name>A0A1L9Q3K8_ASPVE</name>
<dbReference type="InterPro" id="IPR047122">
    <property type="entry name" value="Trans-enoyl_RdTase-like"/>
</dbReference>
<reference evidence="5" key="1">
    <citation type="journal article" date="2017" name="Genome Biol.">
        <title>Comparative genomics reveals high biological diversity and specific adaptations in the industrially and medically important fungal genus Aspergillus.</title>
        <authorList>
            <person name="de Vries R.P."/>
            <person name="Riley R."/>
            <person name="Wiebenga A."/>
            <person name="Aguilar-Osorio G."/>
            <person name="Amillis S."/>
            <person name="Uchima C.A."/>
            <person name="Anderluh G."/>
            <person name="Asadollahi M."/>
            <person name="Askin M."/>
            <person name="Barry K."/>
            <person name="Battaglia E."/>
            <person name="Bayram O."/>
            <person name="Benocci T."/>
            <person name="Braus-Stromeyer S.A."/>
            <person name="Caldana C."/>
            <person name="Canovas D."/>
            <person name="Cerqueira G.C."/>
            <person name="Chen F."/>
            <person name="Chen W."/>
            <person name="Choi C."/>
            <person name="Clum A."/>
            <person name="Dos Santos R.A."/>
            <person name="Damasio A.R."/>
            <person name="Diallinas G."/>
            <person name="Emri T."/>
            <person name="Fekete E."/>
            <person name="Flipphi M."/>
            <person name="Freyberg S."/>
            <person name="Gallo A."/>
            <person name="Gournas C."/>
            <person name="Habgood R."/>
            <person name="Hainaut M."/>
            <person name="Harispe M.L."/>
            <person name="Henrissat B."/>
            <person name="Hilden K.S."/>
            <person name="Hope R."/>
            <person name="Hossain A."/>
            <person name="Karabika E."/>
            <person name="Karaffa L."/>
            <person name="Karanyi Z."/>
            <person name="Krasevec N."/>
            <person name="Kuo A."/>
            <person name="Kusch H."/>
            <person name="LaButti K."/>
            <person name="Lagendijk E.L."/>
            <person name="Lapidus A."/>
            <person name="Levasseur A."/>
            <person name="Lindquist E."/>
            <person name="Lipzen A."/>
            <person name="Logrieco A.F."/>
            <person name="MacCabe A."/>
            <person name="Maekelae M.R."/>
            <person name="Malavazi I."/>
            <person name="Melin P."/>
            <person name="Meyer V."/>
            <person name="Mielnichuk N."/>
            <person name="Miskei M."/>
            <person name="Molnar A.P."/>
            <person name="Mule G."/>
            <person name="Ngan C.Y."/>
            <person name="Orejas M."/>
            <person name="Orosz E."/>
            <person name="Ouedraogo J.P."/>
            <person name="Overkamp K.M."/>
            <person name="Park H.-S."/>
            <person name="Perrone G."/>
            <person name="Piumi F."/>
            <person name="Punt P.J."/>
            <person name="Ram A.F."/>
            <person name="Ramon A."/>
            <person name="Rauscher S."/>
            <person name="Record E."/>
            <person name="Riano-Pachon D.M."/>
            <person name="Robert V."/>
            <person name="Roehrig J."/>
            <person name="Ruller R."/>
            <person name="Salamov A."/>
            <person name="Salih N.S."/>
            <person name="Samson R.A."/>
            <person name="Sandor E."/>
            <person name="Sanguinetti M."/>
            <person name="Schuetze T."/>
            <person name="Sepcic K."/>
            <person name="Shelest E."/>
            <person name="Sherlock G."/>
            <person name="Sophianopoulou V."/>
            <person name="Squina F.M."/>
            <person name="Sun H."/>
            <person name="Susca A."/>
            <person name="Todd R.B."/>
            <person name="Tsang A."/>
            <person name="Unkles S.E."/>
            <person name="van de Wiele N."/>
            <person name="van Rossen-Uffink D."/>
            <person name="Oliveira J.V."/>
            <person name="Vesth T.C."/>
            <person name="Visser J."/>
            <person name="Yu J.-H."/>
            <person name="Zhou M."/>
            <person name="Andersen M.R."/>
            <person name="Archer D.B."/>
            <person name="Baker S.E."/>
            <person name="Benoit I."/>
            <person name="Brakhage A.A."/>
            <person name="Braus G.H."/>
            <person name="Fischer R."/>
            <person name="Frisvad J.C."/>
            <person name="Goldman G.H."/>
            <person name="Houbraken J."/>
            <person name="Oakley B."/>
            <person name="Pocsi I."/>
            <person name="Scazzocchio C."/>
            <person name="Seiboth B."/>
            <person name="vanKuyk P.A."/>
            <person name="Wortman J."/>
            <person name="Dyer P.S."/>
            <person name="Grigoriev I.V."/>
        </authorList>
    </citation>
    <scope>NUCLEOTIDE SEQUENCE [LARGE SCALE GENOMIC DNA]</scope>
    <source>
        <strain evidence="5">CBS 583.65</strain>
    </source>
</reference>
<dbReference type="VEuPathDB" id="FungiDB:ASPVEDRAFT_179606"/>
<dbReference type="OrthoDB" id="9992527at2759"/>
<organism evidence="4 5">
    <name type="scientific">Aspergillus versicolor CBS 583.65</name>
    <dbReference type="NCBI Taxonomy" id="1036611"/>
    <lineage>
        <taxon>Eukaryota</taxon>
        <taxon>Fungi</taxon>
        <taxon>Dikarya</taxon>
        <taxon>Ascomycota</taxon>
        <taxon>Pezizomycotina</taxon>
        <taxon>Eurotiomycetes</taxon>
        <taxon>Eurotiomycetidae</taxon>
        <taxon>Eurotiales</taxon>
        <taxon>Aspergillaceae</taxon>
        <taxon>Aspergillus</taxon>
        <taxon>Aspergillus subgen. Nidulantes</taxon>
    </lineage>
</organism>
<dbReference type="Proteomes" id="UP000184073">
    <property type="component" value="Unassembled WGS sequence"/>
</dbReference>
<dbReference type="SUPFAM" id="SSF51735">
    <property type="entry name" value="NAD(P)-binding Rossmann-fold domains"/>
    <property type="match status" value="1"/>
</dbReference>
<feature type="domain" description="Enoyl reductase (ER)" evidence="3">
    <location>
        <begin position="11"/>
        <end position="361"/>
    </location>
</feature>
<dbReference type="EMBL" id="KV878139">
    <property type="protein sequence ID" value="OJJ08326.1"/>
    <property type="molecule type" value="Genomic_DNA"/>
</dbReference>
<keyword evidence="2" id="KW-0560">Oxidoreductase</keyword>
<dbReference type="InterPro" id="IPR020843">
    <property type="entry name" value="ER"/>
</dbReference>
<dbReference type="CDD" id="cd08249">
    <property type="entry name" value="enoyl_reductase_like"/>
    <property type="match status" value="1"/>
</dbReference>
<evidence type="ECO:0000259" key="3">
    <source>
        <dbReference type="SMART" id="SM00829"/>
    </source>
</evidence>
<dbReference type="Pfam" id="PF08240">
    <property type="entry name" value="ADH_N"/>
    <property type="match status" value="1"/>
</dbReference>
<accession>A0A1L9Q3K8</accession>
<keyword evidence="5" id="KW-1185">Reference proteome</keyword>
<protein>
    <recommendedName>
        <fullName evidence="3">Enoyl reductase (ER) domain-containing protein</fullName>
    </recommendedName>
</protein>
<dbReference type="PANTHER" id="PTHR45348">
    <property type="entry name" value="HYPOTHETICAL OXIDOREDUCTASE (EUROFUNG)"/>
    <property type="match status" value="1"/>
</dbReference>
<evidence type="ECO:0000313" key="5">
    <source>
        <dbReference type="Proteomes" id="UP000184073"/>
    </source>
</evidence>
<dbReference type="InterPro" id="IPR013154">
    <property type="entry name" value="ADH-like_N"/>
</dbReference>
<dbReference type="SUPFAM" id="SSF50129">
    <property type="entry name" value="GroES-like"/>
    <property type="match status" value="1"/>
</dbReference>
<dbReference type="GeneID" id="63724353"/>
<sequence>MSTHPAVIANGIKQPLTIGSVPTPVIQPGEVRVRVEWVPSAPLDVYQIDAGLMAQFPQSFGDSAAGTVVAAADDVKRLKVGDKVFGFFFHNEKERAQQIYVTALEHLFAKVPEGVSLQAAATLPNNFCTAFFTLSEKLGIELPWPRPERLTAKTQNVPILIWGAATSVGQYAVQALKYWGYKNIIATASARHHDRLRGYGAKHVFDYRDPTVVQSIREVLDNSEYPDGVRVFDCVDSKFGSLLPISNIANQPGSVVAALLPVVVSSPSGDTPAATLELAIDPSEHAAWASDVKVHSVAAYAYESNTFLRDHLQPEIMPSLLAEGAVEPNKQHVIEGKTLLERARTALDIMRAGTVSGERLVWKVWTEEEFPGF</sequence>
<dbReference type="SMART" id="SM00829">
    <property type="entry name" value="PKS_ER"/>
    <property type="match status" value="1"/>
</dbReference>
<gene>
    <name evidence="4" type="ORF">ASPVEDRAFT_179606</name>
</gene>
<dbReference type="AlphaFoldDB" id="A0A1L9Q3K8"/>
<dbReference type="GO" id="GO:0016651">
    <property type="term" value="F:oxidoreductase activity, acting on NAD(P)H"/>
    <property type="evidence" value="ECO:0007669"/>
    <property type="project" value="InterPro"/>
</dbReference>
<proteinExistence type="inferred from homology"/>
<dbReference type="InterPro" id="IPR036291">
    <property type="entry name" value="NAD(P)-bd_dom_sf"/>
</dbReference>
<evidence type="ECO:0000256" key="1">
    <source>
        <dbReference type="ARBA" id="ARBA00008072"/>
    </source>
</evidence>
<dbReference type="Gene3D" id="3.40.50.720">
    <property type="entry name" value="NAD(P)-binding Rossmann-like Domain"/>
    <property type="match status" value="1"/>
</dbReference>
<dbReference type="PANTHER" id="PTHR45348:SF3">
    <property type="entry name" value="ENOYL REDUCTASE (ER) DOMAIN-CONTAINING PROTEIN"/>
    <property type="match status" value="1"/>
</dbReference>